<gene>
    <name evidence="2" type="primary">avs1a</name>
    <name evidence="2" type="ORF">QW060_08245</name>
</gene>
<protein>
    <submittedName>
        <fullName evidence="2">AVAST type 1 anti-phage system MBL fold metallo-hydrolase Avs1a</fullName>
    </submittedName>
</protein>
<evidence type="ECO:0000313" key="3">
    <source>
        <dbReference type="Proteomes" id="UP001242368"/>
    </source>
</evidence>
<dbReference type="PANTHER" id="PTHR30619:SF1">
    <property type="entry name" value="RECOMBINATION PROTEIN 2"/>
    <property type="match status" value="1"/>
</dbReference>
<evidence type="ECO:0000259" key="1">
    <source>
        <dbReference type="Pfam" id="PF00753"/>
    </source>
</evidence>
<sequence>MAKSLYIDKSKMNVSIKIYPAKNGDCFLVSFWEITTEKKHLLIDCGYVDTFQKYLKDDLIKIGESGGTLEKLILTHIDADHIQGAIRFLKDNNAEKFIAIKEVWHNTYRHLCVQKEGEIDIKQERILQQIIRRGNPQSESKQGEKGISAEQGTTVGALLLQGKYSWNSDFNNQAVCIEQRSEIELKPGTNIYLLSPDKQKLGKLKDLWTDELKRYGANFNSGNAQLYDDAFEMLLSWKIEKAKIAPKPISATKETLEELLKTPFDEDCTATNGSSIAFILQVQDKKILFLADAHPGLIVQSLNEYQNEGTIIFDLIKVSHHGSFGNISRELLHKIDSEKYLISTNGQKHGHPDKETIVHIITRKAGFHRKLYFNYITANSKYFDRKDWKEKYNYSIHYLDQQPYTLTL</sequence>
<organism evidence="2 3">
    <name type="scientific">Paenimyroides ceti</name>
    <dbReference type="NCBI Taxonomy" id="395087"/>
    <lineage>
        <taxon>Bacteria</taxon>
        <taxon>Pseudomonadati</taxon>
        <taxon>Bacteroidota</taxon>
        <taxon>Flavobacteriia</taxon>
        <taxon>Flavobacteriales</taxon>
        <taxon>Flavobacteriaceae</taxon>
        <taxon>Paenimyroides</taxon>
    </lineage>
</organism>
<dbReference type="Gene3D" id="3.60.15.10">
    <property type="entry name" value="Ribonuclease Z/Hydroxyacylglutathione hydrolase-like"/>
    <property type="match status" value="1"/>
</dbReference>
<accession>A0ABT8CVN4</accession>
<dbReference type="NCBIfam" id="NF041809">
    <property type="entry name" value="Avs1a"/>
    <property type="match status" value="1"/>
</dbReference>
<evidence type="ECO:0000313" key="2">
    <source>
        <dbReference type="EMBL" id="MDN3707124.1"/>
    </source>
</evidence>
<name>A0ABT8CVN4_9FLAO</name>
<keyword evidence="3" id="KW-1185">Reference proteome</keyword>
<comment type="caution">
    <text evidence="2">The sequence shown here is derived from an EMBL/GenBank/DDBJ whole genome shotgun (WGS) entry which is preliminary data.</text>
</comment>
<dbReference type="InterPro" id="IPR036866">
    <property type="entry name" value="RibonucZ/Hydroxyglut_hydro"/>
</dbReference>
<dbReference type="InterPro" id="IPR052159">
    <property type="entry name" value="Competence_DNA_uptake"/>
</dbReference>
<dbReference type="RefSeq" id="WP_290364725.1">
    <property type="nucleotide sequence ID" value="NZ_JAUFQU010000001.1"/>
</dbReference>
<reference evidence="3" key="1">
    <citation type="journal article" date="2019" name="Int. J. Syst. Evol. Microbiol.">
        <title>The Global Catalogue of Microorganisms (GCM) 10K type strain sequencing project: providing services to taxonomists for standard genome sequencing and annotation.</title>
        <authorList>
            <consortium name="The Broad Institute Genomics Platform"/>
            <consortium name="The Broad Institute Genome Sequencing Center for Infectious Disease"/>
            <person name="Wu L."/>
            <person name="Ma J."/>
        </authorList>
    </citation>
    <scope>NUCLEOTIDE SEQUENCE [LARGE SCALE GENOMIC DNA]</scope>
    <source>
        <strain evidence="3">CECT 7184</strain>
    </source>
</reference>
<feature type="domain" description="Metallo-beta-lactamase" evidence="1">
    <location>
        <begin position="26"/>
        <end position="102"/>
    </location>
</feature>
<dbReference type="SUPFAM" id="SSF56281">
    <property type="entry name" value="Metallo-hydrolase/oxidoreductase"/>
    <property type="match status" value="1"/>
</dbReference>
<proteinExistence type="predicted"/>
<dbReference type="Proteomes" id="UP001242368">
    <property type="component" value="Unassembled WGS sequence"/>
</dbReference>
<dbReference type="InterPro" id="IPR001279">
    <property type="entry name" value="Metallo-B-lactamas"/>
</dbReference>
<dbReference type="Pfam" id="PF00753">
    <property type="entry name" value="Lactamase_B"/>
    <property type="match status" value="1"/>
</dbReference>
<dbReference type="PANTHER" id="PTHR30619">
    <property type="entry name" value="DNA INTERNALIZATION/COMPETENCE PROTEIN COMEC/REC2"/>
    <property type="match status" value="1"/>
</dbReference>
<dbReference type="EMBL" id="JAUFQU010000001">
    <property type="protein sequence ID" value="MDN3707124.1"/>
    <property type="molecule type" value="Genomic_DNA"/>
</dbReference>